<sequence>MKKNAIIRSSGGDLLIGKNVYINRNCNIISHEEIKIGNRVTIGPNVCIYDHDHNYKSKETNGEYVTKSINIGDNVWIGANCIITKGVTIGANSVIAAGTIITKDIKKDTIIRSEISYISYQIDKM</sequence>
<dbReference type="EMBL" id="JANGBO010000026">
    <property type="protein sequence ID" value="MCQ5063070.1"/>
    <property type="molecule type" value="Genomic_DNA"/>
</dbReference>
<dbReference type="Gene3D" id="2.160.10.10">
    <property type="entry name" value="Hexapeptide repeat proteins"/>
    <property type="match status" value="1"/>
</dbReference>
<dbReference type="InterPro" id="IPR001451">
    <property type="entry name" value="Hexapep"/>
</dbReference>
<comment type="similarity">
    <text evidence="1">Belongs to the transferase hexapeptide repeat family.</text>
</comment>
<evidence type="ECO:0008006" key="5">
    <source>
        <dbReference type="Google" id="ProtNLM"/>
    </source>
</evidence>
<dbReference type="SUPFAM" id="SSF51161">
    <property type="entry name" value="Trimeric LpxA-like enzymes"/>
    <property type="match status" value="1"/>
</dbReference>
<dbReference type="PANTHER" id="PTHR23416:SF23">
    <property type="entry name" value="ACETYLTRANSFERASE C18B11.09C-RELATED"/>
    <property type="match status" value="1"/>
</dbReference>
<comment type="caution">
    <text evidence="3">The sequence shown here is derived from an EMBL/GenBank/DDBJ whole genome shotgun (WGS) entry which is preliminary data.</text>
</comment>
<dbReference type="AlphaFoldDB" id="A0AAP2UJ76"/>
<gene>
    <name evidence="3" type="ORF">NE542_14715</name>
</gene>
<dbReference type="PANTHER" id="PTHR23416">
    <property type="entry name" value="SIALIC ACID SYNTHASE-RELATED"/>
    <property type="match status" value="1"/>
</dbReference>
<keyword evidence="2" id="KW-0808">Transferase</keyword>
<dbReference type="GO" id="GO:0008374">
    <property type="term" value="F:O-acyltransferase activity"/>
    <property type="evidence" value="ECO:0007669"/>
    <property type="project" value="TreeGrafter"/>
</dbReference>
<name>A0AAP2UJ76_9FIRM</name>
<accession>A0AAP2UJ76</accession>
<protein>
    <recommendedName>
        <fullName evidence="5">Acyltransferase</fullName>
    </recommendedName>
</protein>
<dbReference type="RefSeq" id="WP_117347235.1">
    <property type="nucleotide sequence ID" value="NZ_JAJDKX010000030.1"/>
</dbReference>
<dbReference type="InterPro" id="IPR011004">
    <property type="entry name" value="Trimer_LpxA-like_sf"/>
</dbReference>
<proteinExistence type="inferred from homology"/>
<dbReference type="InterPro" id="IPR051159">
    <property type="entry name" value="Hexapeptide_acetyltransf"/>
</dbReference>
<evidence type="ECO:0000313" key="3">
    <source>
        <dbReference type="EMBL" id="MCQ5063070.1"/>
    </source>
</evidence>
<evidence type="ECO:0000256" key="1">
    <source>
        <dbReference type="ARBA" id="ARBA00007274"/>
    </source>
</evidence>
<dbReference type="Pfam" id="PF14602">
    <property type="entry name" value="Hexapep_2"/>
    <property type="match status" value="1"/>
</dbReference>
<evidence type="ECO:0000256" key="2">
    <source>
        <dbReference type="ARBA" id="ARBA00022679"/>
    </source>
</evidence>
<dbReference type="Proteomes" id="UP001204814">
    <property type="component" value="Unassembled WGS sequence"/>
</dbReference>
<evidence type="ECO:0000313" key="4">
    <source>
        <dbReference type="Proteomes" id="UP001204814"/>
    </source>
</evidence>
<reference evidence="3" key="1">
    <citation type="submission" date="2022-06" db="EMBL/GenBank/DDBJ databases">
        <title>Isolation of gut microbiota from human fecal samples.</title>
        <authorList>
            <person name="Pamer E.G."/>
            <person name="Barat B."/>
            <person name="Waligurski E."/>
            <person name="Medina S."/>
            <person name="Paddock L."/>
            <person name="Mostad J."/>
        </authorList>
    </citation>
    <scope>NUCLEOTIDE SEQUENCE</scope>
    <source>
        <strain evidence="3">DFI.6.24</strain>
    </source>
</reference>
<organism evidence="3 4">
    <name type="scientific">Faecalibacillus intestinalis</name>
    <dbReference type="NCBI Taxonomy" id="1982626"/>
    <lineage>
        <taxon>Bacteria</taxon>
        <taxon>Bacillati</taxon>
        <taxon>Bacillota</taxon>
        <taxon>Erysipelotrichia</taxon>
        <taxon>Erysipelotrichales</taxon>
        <taxon>Coprobacillaceae</taxon>
        <taxon>Faecalibacillus</taxon>
    </lineage>
</organism>